<dbReference type="InterPro" id="IPR006530">
    <property type="entry name" value="YD"/>
</dbReference>
<organism evidence="1 2">
    <name type="scientific">Motilimonas cestriensis</name>
    <dbReference type="NCBI Taxonomy" id="2742685"/>
    <lineage>
        <taxon>Bacteria</taxon>
        <taxon>Pseudomonadati</taxon>
        <taxon>Pseudomonadota</taxon>
        <taxon>Gammaproteobacteria</taxon>
        <taxon>Alteromonadales</taxon>
        <taxon>Alteromonadales genera incertae sedis</taxon>
        <taxon>Motilimonas</taxon>
    </lineage>
</organism>
<dbReference type="PANTHER" id="PTHR32305">
    <property type="match status" value="1"/>
</dbReference>
<dbReference type="InterPro" id="IPR031325">
    <property type="entry name" value="RHS_repeat"/>
</dbReference>
<proteinExistence type="predicted"/>
<dbReference type="RefSeq" id="WP_233055175.1">
    <property type="nucleotide sequence ID" value="NZ_JAIMJA010000074.1"/>
</dbReference>
<sequence>RFQLYNESGKLWLSVDGRGQVTEYQYNGAGQVTRELSYGTQLDTSAWLVENKLTVSGDDVLTLVNTMSDEEKALTRLIATEYDSRGRVYTVTNAVGQVTEYEYDNQGRIQATLVYGDGERDAARISRNHYDEAGRLHAQTDADGYVVEFVYDAAGRKTETRYYKTPNISPPYSGEYDAERVFYDPRGRQQFTLNRQGYLTETRFDEAARVTEVYQYLTAVAPGITEISSIRLLAGPPQLMSRQTRDVAGRLSVSEDVRGTETRYYYDSETGLLRQQTLAANTEESRSSYFNYNTFGEKTGSLVLASQQDWQAFNLSDTIAKKGTQVSYNVNGLKETQSHPATGTTHFY</sequence>
<comment type="caution">
    <text evidence="1">The sequence shown here is derived from an EMBL/GenBank/DDBJ whole genome shotgun (WGS) entry which is preliminary data.</text>
</comment>
<keyword evidence="2" id="KW-1185">Reference proteome</keyword>
<feature type="non-terminal residue" evidence="1">
    <location>
        <position position="1"/>
    </location>
</feature>
<feature type="non-terminal residue" evidence="1">
    <location>
        <position position="348"/>
    </location>
</feature>
<evidence type="ECO:0000313" key="2">
    <source>
        <dbReference type="Proteomes" id="UP001201273"/>
    </source>
</evidence>
<dbReference type="PANTHER" id="PTHR32305:SF15">
    <property type="entry name" value="PROTEIN RHSA-RELATED"/>
    <property type="match status" value="1"/>
</dbReference>
<accession>A0ABS8WIF0</accession>
<evidence type="ECO:0000313" key="1">
    <source>
        <dbReference type="EMBL" id="MCE2597446.1"/>
    </source>
</evidence>
<dbReference type="Pfam" id="PF05593">
    <property type="entry name" value="RHS_repeat"/>
    <property type="match status" value="2"/>
</dbReference>
<evidence type="ECO:0008006" key="3">
    <source>
        <dbReference type="Google" id="ProtNLM"/>
    </source>
</evidence>
<dbReference type="Gene3D" id="2.180.10.10">
    <property type="entry name" value="RHS repeat-associated core"/>
    <property type="match status" value="1"/>
</dbReference>
<protein>
    <recommendedName>
        <fullName evidence="3">YD repeat-containing protein</fullName>
    </recommendedName>
</protein>
<dbReference type="Proteomes" id="UP001201273">
    <property type="component" value="Unassembled WGS sequence"/>
</dbReference>
<name>A0ABS8WIF0_9GAMM</name>
<dbReference type="NCBIfam" id="TIGR01643">
    <property type="entry name" value="YD_repeat_2x"/>
    <property type="match status" value="3"/>
</dbReference>
<gene>
    <name evidence="1" type="ORF">K6Y31_22055</name>
</gene>
<dbReference type="EMBL" id="JAIMJA010000074">
    <property type="protein sequence ID" value="MCE2597446.1"/>
    <property type="molecule type" value="Genomic_DNA"/>
</dbReference>
<dbReference type="InterPro" id="IPR050708">
    <property type="entry name" value="T6SS_VgrG/RHS"/>
</dbReference>
<reference evidence="1 2" key="1">
    <citation type="journal article" date="2022" name="Environ. Microbiol. Rep.">
        <title>Eco-phylogenetic analyses reveal divergent evolution of vitamin B12 metabolism in the marine bacterial family 'Psychromonadaceae'.</title>
        <authorList>
            <person name="Jin X."/>
            <person name="Yang Y."/>
            <person name="Cao H."/>
            <person name="Gao B."/>
            <person name="Zhao Z."/>
        </authorList>
    </citation>
    <scope>NUCLEOTIDE SEQUENCE [LARGE SCALE GENOMIC DNA]</scope>
    <source>
        <strain evidence="1 2">MKS20</strain>
    </source>
</reference>